<dbReference type="Proteomes" id="UP000004374">
    <property type="component" value="Unassembled WGS sequence"/>
</dbReference>
<keyword evidence="3" id="KW-1185">Reference proteome</keyword>
<dbReference type="EMBL" id="BAFK01000003">
    <property type="protein sequence ID" value="GAB57677.1"/>
    <property type="molecule type" value="Genomic_DNA"/>
</dbReference>
<dbReference type="RefSeq" id="WP_008218662.1">
    <property type="nucleotide sequence ID" value="NZ_BAFK01000003.1"/>
</dbReference>
<proteinExistence type="predicted"/>
<name>I1DUE9_9GAMM</name>
<evidence type="ECO:0000313" key="3">
    <source>
        <dbReference type="Proteomes" id="UP000004374"/>
    </source>
</evidence>
<dbReference type="AlphaFoldDB" id="I1DUE9"/>
<reference evidence="2 3" key="1">
    <citation type="journal article" date="2012" name="J. Bacteriol.">
        <title>Genome Sequence of the Protease-Producing Bacterium Rheinheimera nanhaiensis E407-8T, Isolated from Deep-Sea Sediment of the South China Sea.</title>
        <authorList>
            <person name="Zhang X.-Y."/>
            <person name="Zhang Y.-J."/>
            <person name="Qin Q.-L."/>
            <person name="Xie B.-B."/>
            <person name="Chen X.-L."/>
            <person name="Zhou B.-C."/>
            <person name="Zhang Y.-Z."/>
        </authorList>
    </citation>
    <scope>NUCLEOTIDE SEQUENCE [LARGE SCALE GENOMIC DNA]</scope>
    <source>
        <strain evidence="2 3">E407-8</strain>
    </source>
</reference>
<evidence type="ECO:0000259" key="1">
    <source>
        <dbReference type="Pfam" id="PF22016"/>
    </source>
</evidence>
<dbReference type="InterPro" id="IPR053864">
    <property type="entry name" value="DUF6933"/>
</dbReference>
<comment type="caution">
    <text evidence="2">The sequence shown here is derived from an EMBL/GenBank/DDBJ whole genome shotgun (WGS) entry which is preliminary data.</text>
</comment>
<dbReference type="OrthoDB" id="9801392at2"/>
<evidence type="ECO:0000313" key="2">
    <source>
        <dbReference type="EMBL" id="GAB57677.1"/>
    </source>
</evidence>
<accession>I1DUE9</accession>
<sequence>MILHCTKKLYTKLPANTTAPAPTSIGLQAKWLNWHANLITIQRRQCVIAVHDATRYAVFIPCLTKPDFAKLQWHFEDVFINSLLKSGLPHELVETATQHLAALQFDTECNRSVQGTMNQISQDIDYGLGYTNTAVSDINPYRYSAELSHRPCTIKGLTDYQWPDKAMAELLSNLQNKG</sequence>
<dbReference type="Pfam" id="PF22016">
    <property type="entry name" value="DUF6933"/>
    <property type="match status" value="1"/>
</dbReference>
<feature type="domain" description="DUF6933" evidence="1">
    <location>
        <begin position="2"/>
        <end position="166"/>
    </location>
</feature>
<organism evidence="2 3">
    <name type="scientific">Rheinheimera nanhaiensis E407-8</name>
    <dbReference type="NCBI Taxonomy" id="562729"/>
    <lineage>
        <taxon>Bacteria</taxon>
        <taxon>Pseudomonadati</taxon>
        <taxon>Pseudomonadota</taxon>
        <taxon>Gammaproteobacteria</taxon>
        <taxon>Chromatiales</taxon>
        <taxon>Chromatiaceae</taxon>
        <taxon>Rheinheimera</taxon>
    </lineage>
</organism>
<dbReference type="STRING" id="562729.RNAN_0646"/>
<protein>
    <recommendedName>
        <fullName evidence="1">DUF6933 domain-containing protein</fullName>
    </recommendedName>
</protein>
<gene>
    <name evidence="2" type="ORF">RNAN_0646</name>
</gene>